<sequence>MAGLTKSCCVKPSVAAADRQRSMPMHIRSFVIAAMLLVPGKIAFADVADVAQDVLRPAYAHFAESAAALAAAAEEDCSVAALVEPYQQAWDAWAAIDYFKLGPVEQDGRALQISFWPDKKSSGQRAQQGMADANAAVIDDPAQFATISVAARGLSGLERLLYQPMIQADEDVLCRMRRTTAADLARTASEIDANWPGFETVLTTAGSADNTRYLSAAEAQQAIYTQLVTGLDYVAETRLGRPIGTAEKPRPEAAEARAAGRSLRNVTISLTGLRDLAMALHPSADKARDSLDSAIRLSQELDDPVFDGLGNPEGHARIMDLKRAVLTAKRTVESDIGSELGLTVGFNSQDGD</sequence>
<dbReference type="InterPro" id="IPR038352">
    <property type="entry name" value="Imelysin_sf"/>
</dbReference>
<keyword evidence="2" id="KW-0732">Signal</keyword>
<evidence type="ECO:0000259" key="3">
    <source>
        <dbReference type="Pfam" id="PF09375"/>
    </source>
</evidence>
<dbReference type="Proteomes" id="UP000315344">
    <property type="component" value="Unassembled WGS sequence"/>
</dbReference>
<dbReference type="Pfam" id="PF09375">
    <property type="entry name" value="Peptidase_M75"/>
    <property type="match status" value="1"/>
</dbReference>
<dbReference type="InterPro" id="IPR018976">
    <property type="entry name" value="Imelysin-like"/>
</dbReference>
<dbReference type="CDD" id="cd14659">
    <property type="entry name" value="Imelysin-like_IPPA"/>
    <property type="match status" value="1"/>
</dbReference>
<name>A0A533I9M3_PARDE</name>
<comment type="subcellular location">
    <subcellularLocation>
        <location evidence="1">Cell envelope</location>
    </subcellularLocation>
</comment>
<evidence type="ECO:0000256" key="2">
    <source>
        <dbReference type="ARBA" id="ARBA00022729"/>
    </source>
</evidence>
<evidence type="ECO:0000256" key="1">
    <source>
        <dbReference type="ARBA" id="ARBA00004196"/>
    </source>
</evidence>
<dbReference type="EMBL" id="VAFL01000003">
    <property type="protein sequence ID" value="TKW67813.1"/>
    <property type="molecule type" value="Genomic_DNA"/>
</dbReference>
<dbReference type="InterPro" id="IPR034984">
    <property type="entry name" value="Imelysin-like_IPPA"/>
</dbReference>
<proteinExistence type="predicted"/>
<feature type="domain" description="Imelysin-like" evidence="3">
    <location>
        <begin position="56"/>
        <end position="329"/>
    </location>
</feature>
<accession>A0A533I9M3</accession>
<comment type="caution">
    <text evidence="4">The sequence shown here is derived from an EMBL/GenBank/DDBJ whole genome shotgun (WGS) entry which is preliminary data.</text>
</comment>
<organism evidence="4 5">
    <name type="scientific">Paracoccus denitrificans</name>
    <dbReference type="NCBI Taxonomy" id="266"/>
    <lineage>
        <taxon>Bacteria</taxon>
        <taxon>Pseudomonadati</taxon>
        <taxon>Pseudomonadota</taxon>
        <taxon>Alphaproteobacteria</taxon>
        <taxon>Rhodobacterales</taxon>
        <taxon>Paracoccaceae</taxon>
        <taxon>Paracoccus</taxon>
    </lineage>
</organism>
<dbReference type="AlphaFoldDB" id="A0A533I9M3"/>
<dbReference type="Gene3D" id="1.20.1420.20">
    <property type="entry name" value="M75 peptidase, HXXE motif"/>
    <property type="match status" value="1"/>
</dbReference>
<reference evidence="4 5" key="1">
    <citation type="journal article" date="2017" name="Nat. Commun.">
        <title>In situ click chemistry generation of cyclooxygenase-2 inhibitors.</title>
        <authorList>
            <person name="Bhardwaj A."/>
            <person name="Kaur J."/>
            <person name="Wuest M."/>
            <person name="Wuest F."/>
        </authorList>
    </citation>
    <scope>NUCLEOTIDE SEQUENCE [LARGE SCALE GENOMIC DNA]</scope>
    <source>
        <strain evidence="4">S2_012_000_R3_94</strain>
    </source>
</reference>
<gene>
    <name evidence="4" type="ORF">DI616_05755</name>
</gene>
<protein>
    <submittedName>
        <fullName evidence="4">Signal peptidase</fullName>
    </submittedName>
</protein>
<evidence type="ECO:0000313" key="4">
    <source>
        <dbReference type="EMBL" id="TKW67813.1"/>
    </source>
</evidence>
<dbReference type="GO" id="GO:0030313">
    <property type="term" value="C:cell envelope"/>
    <property type="evidence" value="ECO:0007669"/>
    <property type="project" value="UniProtKB-SubCell"/>
</dbReference>
<evidence type="ECO:0000313" key="5">
    <source>
        <dbReference type="Proteomes" id="UP000315344"/>
    </source>
</evidence>